<dbReference type="SUPFAM" id="SSF53067">
    <property type="entry name" value="Actin-like ATPase domain"/>
    <property type="match status" value="2"/>
</dbReference>
<dbReference type="InterPro" id="IPR003695">
    <property type="entry name" value="Ppx_GppA_N"/>
</dbReference>
<accession>A0A2M7T5V2</accession>
<dbReference type="AlphaFoldDB" id="A0A2M7T5V2"/>
<gene>
    <name evidence="2" type="ORF">COY37_09650</name>
</gene>
<dbReference type="Gene3D" id="3.30.420.40">
    <property type="match status" value="1"/>
</dbReference>
<organism evidence="2 3">
    <name type="scientific">Candidatus Aquicultor secundus</name>
    <dbReference type="NCBI Taxonomy" id="1973895"/>
    <lineage>
        <taxon>Bacteria</taxon>
        <taxon>Bacillati</taxon>
        <taxon>Actinomycetota</taxon>
        <taxon>Candidatus Aquicultoria</taxon>
        <taxon>Candidatus Aquicultorales</taxon>
        <taxon>Candidatus Aquicultoraceae</taxon>
        <taxon>Candidatus Aquicultor</taxon>
    </lineage>
</organism>
<dbReference type="Proteomes" id="UP000230956">
    <property type="component" value="Unassembled WGS sequence"/>
</dbReference>
<comment type="caution">
    <text evidence="2">The sequence shown here is derived from an EMBL/GenBank/DDBJ whole genome shotgun (WGS) entry which is preliminary data.</text>
</comment>
<proteinExistence type="predicted"/>
<dbReference type="RefSeq" id="WP_286677896.1">
    <property type="nucleotide sequence ID" value="NZ_MNXI01000044.1"/>
</dbReference>
<dbReference type="GO" id="GO:0016462">
    <property type="term" value="F:pyrophosphatase activity"/>
    <property type="evidence" value="ECO:0007669"/>
    <property type="project" value="TreeGrafter"/>
</dbReference>
<evidence type="ECO:0000259" key="1">
    <source>
        <dbReference type="Pfam" id="PF02541"/>
    </source>
</evidence>
<dbReference type="EMBL" id="PFNG01000224">
    <property type="protein sequence ID" value="PIZ35841.1"/>
    <property type="molecule type" value="Genomic_DNA"/>
</dbReference>
<feature type="domain" description="Ppx/GppA phosphatase N-terminal" evidence="1">
    <location>
        <begin position="19"/>
        <end position="302"/>
    </location>
</feature>
<evidence type="ECO:0000313" key="2">
    <source>
        <dbReference type="EMBL" id="PIZ35841.1"/>
    </source>
</evidence>
<dbReference type="Pfam" id="PF02541">
    <property type="entry name" value="Ppx-GppA"/>
    <property type="match status" value="1"/>
</dbReference>
<evidence type="ECO:0000313" key="3">
    <source>
        <dbReference type="Proteomes" id="UP000230956"/>
    </source>
</evidence>
<dbReference type="InterPro" id="IPR043129">
    <property type="entry name" value="ATPase_NBD"/>
</dbReference>
<dbReference type="PANTHER" id="PTHR30005:SF13">
    <property type="entry name" value="EXOPOLYPHOSPHATASE 2"/>
    <property type="match status" value="1"/>
</dbReference>
<reference evidence="3" key="1">
    <citation type="submission" date="2017-09" db="EMBL/GenBank/DDBJ databases">
        <title>Depth-based differentiation of microbial function through sediment-hosted aquifers and enrichment of novel symbionts in the deep terrestrial subsurface.</title>
        <authorList>
            <person name="Probst A.J."/>
            <person name="Ladd B."/>
            <person name="Jarett J.K."/>
            <person name="Geller-Mcgrath D.E."/>
            <person name="Sieber C.M.K."/>
            <person name="Emerson J.B."/>
            <person name="Anantharaman K."/>
            <person name="Thomas B.C."/>
            <person name="Malmstrom R."/>
            <person name="Stieglmeier M."/>
            <person name="Klingl A."/>
            <person name="Woyke T."/>
            <person name="Ryan C.M."/>
            <person name="Banfield J.F."/>
        </authorList>
    </citation>
    <scope>NUCLEOTIDE SEQUENCE [LARGE SCALE GENOMIC DNA]</scope>
</reference>
<dbReference type="Gene3D" id="3.30.420.150">
    <property type="entry name" value="Exopolyphosphatase. Domain 2"/>
    <property type="match status" value="1"/>
</dbReference>
<dbReference type="PANTHER" id="PTHR30005">
    <property type="entry name" value="EXOPOLYPHOSPHATASE"/>
    <property type="match status" value="1"/>
</dbReference>
<dbReference type="CDD" id="cd24054">
    <property type="entry name" value="ASKHA_NBD_AaPPX-GppA_MtPPX2-like"/>
    <property type="match status" value="1"/>
</dbReference>
<protein>
    <submittedName>
        <fullName evidence="2">Exopolyphosphatase</fullName>
    </submittedName>
</protein>
<sequence>MKIGAIDIGTNSVRLLIAEKNGGWHDLRRELEITRLGEDVNRTHKIKPGAMERTLAALSKHKDLFERYGVENVRVVATSAMRDAANSADFIAIVKERLGLTIEVISGEEEGRLTFAGVAGPGSLVKPDELALVVDVGGGSTEYIYGRNGEVFGATSLNIGSVRLYELFIKHDPPLATELKGAREMIRTAAMPAFEKAAVESPDVVIAVAGTATQIAAIYYGVEPYDPEKIHGARIGLSELTSLIKQLAAMPVEERRALKGMHPKRADVIVTGALILEETLLGLGFPEMIISEKDILDGIAYSIG</sequence>
<dbReference type="InterPro" id="IPR050273">
    <property type="entry name" value="GppA/Ppx_hydrolase"/>
</dbReference>
<name>A0A2M7T5V2_9ACTN</name>